<keyword evidence="7" id="KW-0508">mRNA splicing</keyword>
<dbReference type="GO" id="GO:0016787">
    <property type="term" value="F:hydrolase activity"/>
    <property type="evidence" value="ECO:0007669"/>
    <property type="project" value="UniProtKB-KW"/>
</dbReference>
<dbReference type="AlphaFoldDB" id="A0A0D6ENV6"/>
<keyword evidence="3" id="KW-0547">Nucleotide-binding</keyword>
<feature type="domain" description="Helicase C-terminal" evidence="12">
    <location>
        <begin position="284"/>
        <end position="467"/>
    </location>
</feature>
<dbReference type="SMART" id="SM00490">
    <property type="entry name" value="HELICc"/>
    <property type="match status" value="1"/>
</dbReference>
<gene>
    <name evidence="13" type="primary">SPOSA6832_03367</name>
</gene>
<dbReference type="GO" id="GO:0006397">
    <property type="term" value="P:mRNA processing"/>
    <property type="evidence" value="ECO:0007669"/>
    <property type="project" value="UniProtKB-KW"/>
</dbReference>
<keyword evidence="2" id="KW-0507">mRNA processing</keyword>
<evidence type="ECO:0000256" key="10">
    <source>
        <dbReference type="SAM" id="MobiDB-lite"/>
    </source>
</evidence>
<dbReference type="SUPFAM" id="SSF52540">
    <property type="entry name" value="P-loop containing nucleoside triphosphate hydrolases"/>
    <property type="match status" value="1"/>
</dbReference>
<comment type="similarity">
    <text evidence="8">Belongs to the DEAD box helicase family. DEAH subfamily. DDX15/PRP43 sub-subfamily.</text>
</comment>
<organism evidence="13 14">
    <name type="scientific">Sporidiobolus salmonicolor</name>
    <name type="common">Yeast-like fungus</name>
    <name type="synonym">Sporobolomyces salmonicolor</name>
    <dbReference type="NCBI Taxonomy" id="5005"/>
    <lineage>
        <taxon>Eukaryota</taxon>
        <taxon>Fungi</taxon>
        <taxon>Dikarya</taxon>
        <taxon>Basidiomycota</taxon>
        <taxon>Pucciniomycotina</taxon>
        <taxon>Microbotryomycetes</taxon>
        <taxon>Sporidiobolales</taxon>
        <taxon>Sporidiobolaceae</taxon>
        <taxon>Sporobolomyces</taxon>
    </lineage>
</organism>
<dbReference type="FunFam" id="3.40.50.300:FF:001148">
    <property type="entry name" value="Pre-mRNA-splicing factor ATP-dependent RNA helicase DHX15/PRP43"/>
    <property type="match status" value="1"/>
</dbReference>
<feature type="non-terminal residue" evidence="13">
    <location>
        <position position="1"/>
    </location>
</feature>
<keyword evidence="5" id="KW-0347">Helicase</keyword>
<evidence type="ECO:0000256" key="8">
    <source>
        <dbReference type="ARBA" id="ARBA00024333"/>
    </source>
</evidence>
<dbReference type="GO" id="GO:0005524">
    <property type="term" value="F:ATP binding"/>
    <property type="evidence" value="ECO:0007669"/>
    <property type="project" value="UniProtKB-KW"/>
</dbReference>
<dbReference type="FunFam" id="1.10.10.2130:FF:000001">
    <property type="entry name" value="Pre-mRNA-splicing factor ATP-dependent RNA helicase"/>
    <property type="match status" value="1"/>
</dbReference>
<accession>A0A0D6ENV6</accession>
<dbReference type="SMART" id="SM00487">
    <property type="entry name" value="DEXDc"/>
    <property type="match status" value="1"/>
</dbReference>
<dbReference type="InterPro" id="IPR011545">
    <property type="entry name" value="DEAD/DEAH_box_helicase_dom"/>
</dbReference>
<feature type="compositionally biased region" description="Low complexity" evidence="10">
    <location>
        <begin position="505"/>
        <end position="516"/>
    </location>
</feature>
<evidence type="ECO:0000256" key="2">
    <source>
        <dbReference type="ARBA" id="ARBA00022664"/>
    </source>
</evidence>
<evidence type="ECO:0000256" key="7">
    <source>
        <dbReference type="ARBA" id="ARBA00023187"/>
    </source>
</evidence>
<evidence type="ECO:0000256" key="3">
    <source>
        <dbReference type="ARBA" id="ARBA00022741"/>
    </source>
</evidence>
<feature type="region of interest" description="Disordered" evidence="10">
    <location>
        <begin position="505"/>
        <end position="524"/>
    </location>
</feature>
<dbReference type="Gene3D" id="1.10.10.2130">
    <property type="entry name" value="DEAH helicase family, winged-helix domain"/>
    <property type="match status" value="1"/>
</dbReference>
<dbReference type="Proteomes" id="UP000243876">
    <property type="component" value="Unassembled WGS sequence"/>
</dbReference>
<dbReference type="PROSITE" id="PS51192">
    <property type="entry name" value="HELICASE_ATP_BIND_1"/>
    <property type="match status" value="1"/>
</dbReference>
<dbReference type="PANTHER" id="PTHR18934:SF109">
    <property type="entry name" value="ATP-DEPENDENT RNA HELICASE DHX15 HOMOLOG"/>
    <property type="match status" value="1"/>
</dbReference>
<keyword evidence="6" id="KW-0067">ATP-binding</keyword>
<dbReference type="Pfam" id="PF00271">
    <property type="entry name" value="Helicase_C"/>
    <property type="match status" value="1"/>
</dbReference>
<dbReference type="FunFam" id="3.40.50.300:FF:000007">
    <property type="entry name" value="Pre-mRNA-splicing factor ATP-dependent RNA helicase"/>
    <property type="match status" value="1"/>
</dbReference>
<dbReference type="InterPro" id="IPR001650">
    <property type="entry name" value="Helicase_C-like"/>
</dbReference>
<comment type="catalytic activity">
    <reaction evidence="9">
        <text>ATP + H2O = ADP + phosphate + H(+)</text>
        <dbReference type="Rhea" id="RHEA:13065"/>
        <dbReference type="ChEBI" id="CHEBI:15377"/>
        <dbReference type="ChEBI" id="CHEBI:15378"/>
        <dbReference type="ChEBI" id="CHEBI:30616"/>
        <dbReference type="ChEBI" id="CHEBI:43474"/>
        <dbReference type="ChEBI" id="CHEBI:456216"/>
        <dbReference type="EC" id="3.6.4.13"/>
    </reaction>
</comment>
<evidence type="ECO:0000259" key="11">
    <source>
        <dbReference type="PROSITE" id="PS51192"/>
    </source>
</evidence>
<dbReference type="EMBL" id="CENE01000016">
    <property type="protein sequence ID" value="CEQ41624.1"/>
    <property type="molecule type" value="Genomic_DNA"/>
</dbReference>
<keyword evidence="4" id="KW-0378">Hydrolase</keyword>
<dbReference type="GO" id="GO:0005681">
    <property type="term" value="C:spliceosomal complex"/>
    <property type="evidence" value="ECO:0007669"/>
    <property type="project" value="UniProtKB-ARBA"/>
</dbReference>
<dbReference type="GO" id="GO:0003724">
    <property type="term" value="F:RNA helicase activity"/>
    <property type="evidence" value="ECO:0007669"/>
    <property type="project" value="UniProtKB-EC"/>
</dbReference>
<keyword evidence="14" id="KW-1185">Reference proteome</keyword>
<dbReference type="InterPro" id="IPR042035">
    <property type="entry name" value="DEAH_win-hel_dom"/>
</dbReference>
<evidence type="ECO:0000256" key="1">
    <source>
        <dbReference type="ARBA" id="ARBA00012552"/>
    </source>
</evidence>
<evidence type="ECO:0000313" key="14">
    <source>
        <dbReference type="Proteomes" id="UP000243876"/>
    </source>
</evidence>
<dbReference type="InterPro" id="IPR002464">
    <property type="entry name" value="DNA/RNA_helicase_DEAH_CS"/>
</dbReference>
<dbReference type="Pfam" id="PF00270">
    <property type="entry name" value="DEAD"/>
    <property type="match status" value="1"/>
</dbReference>
<evidence type="ECO:0000256" key="4">
    <source>
        <dbReference type="ARBA" id="ARBA00022801"/>
    </source>
</evidence>
<dbReference type="CDD" id="cd18791">
    <property type="entry name" value="SF2_C_RHA"/>
    <property type="match status" value="1"/>
</dbReference>
<evidence type="ECO:0000256" key="9">
    <source>
        <dbReference type="ARBA" id="ARBA00047984"/>
    </source>
</evidence>
<proteinExistence type="inferred from homology"/>
<dbReference type="Gene3D" id="3.40.50.300">
    <property type="entry name" value="P-loop containing nucleotide triphosphate hydrolases"/>
    <property type="match status" value="2"/>
</dbReference>
<dbReference type="EC" id="3.6.4.13" evidence="1"/>
<evidence type="ECO:0000256" key="5">
    <source>
        <dbReference type="ARBA" id="ARBA00022806"/>
    </source>
</evidence>
<evidence type="ECO:0000256" key="6">
    <source>
        <dbReference type="ARBA" id="ARBA00022840"/>
    </source>
</evidence>
<sequence>MTEPTSKRARTDGPVDNPYLAHLAQPHERMTGGGSTGGASPFDGWIPRKVNGKQVEGVMAGETNPFNHRPHSKRYFDIFEVRKKLPVHQQMSEFLQMFSDNQFVVLSGETGSGKTTQIPQYVAYADLPHLKRPGLQVACTQPRRVAAMSVAKRVADEMDVSLGEEVGYSIRFEDCTSSNTFLKYMTDGMLLREAMNDNMLSRYSTVILDEAHERTLATDILMGLLKDIAKRRPDLKIVVMSATLDAAKFQNYFFGASLLKVPGRTFAVEIFYTPEPEPDYLEAAIRTVLMIHQAEPEGDILVFLTGEEEIEDACRKIMVEADQLPHHFGPLKAVPLYSSLPPQQQQRIFDKAPAPRTPDGPPGRKVVISTNIAETSLTIDGIVYVVDPGFSKQKIYNPRIRVESLLVSPISKASANQRAGRAGRTRPGKCFRLYTESDFVKELEEQTYPEILRCNLASVILELKKLGVDDLVHFDYMDPPAPETVMRALELLNYLAAFDDEGSMSPSPSALTPSPSFQLTAAVA</sequence>
<dbReference type="PANTHER" id="PTHR18934">
    <property type="entry name" value="ATP-DEPENDENT RNA HELICASE"/>
    <property type="match status" value="1"/>
</dbReference>
<dbReference type="InterPro" id="IPR044756">
    <property type="entry name" value="DHX15_DEXHc"/>
</dbReference>
<feature type="domain" description="Helicase ATP-binding" evidence="11">
    <location>
        <begin position="95"/>
        <end position="262"/>
    </location>
</feature>
<dbReference type="PROSITE" id="PS51194">
    <property type="entry name" value="HELICASE_CTER"/>
    <property type="match status" value="1"/>
</dbReference>
<protein>
    <recommendedName>
        <fullName evidence="1">RNA helicase</fullName>
        <ecNumber evidence="1">3.6.4.13</ecNumber>
    </recommendedName>
</protein>
<dbReference type="OrthoDB" id="10253254at2759"/>
<evidence type="ECO:0000313" key="13">
    <source>
        <dbReference type="EMBL" id="CEQ41624.1"/>
    </source>
</evidence>
<dbReference type="InterPro" id="IPR027417">
    <property type="entry name" value="P-loop_NTPase"/>
</dbReference>
<reference evidence="14" key="1">
    <citation type="submission" date="2015-02" db="EMBL/GenBank/DDBJ databases">
        <authorList>
            <person name="Gon?alves P."/>
        </authorList>
    </citation>
    <scope>NUCLEOTIDE SEQUENCE [LARGE SCALE GENOMIC DNA]</scope>
</reference>
<dbReference type="GO" id="GO:0003723">
    <property type="term" value="F:RNA binding"/>
    <property type="evidence" value="ECO:0007669"/>
    <property type="project" value="TreeGrafter"/>
</dbReference>
<name>A0A0D6ENV6_SPOSA</name>
<dbReference type="CDD" id="cd17973">
    <property type="entry name" value="DEXHc_DHX15"/>
    <property type="match status" value="1"/>
</dbReference>
<dbReference type="InterPro" id="IPR014001">
    <property type="entry name" value="Helicase_ATP-bd"/>
</dbReference>
<evidence type="ECO:0000259" key="12">
    <source>
        <dbReference type="PROSITE" id="PS51194"/>
    </source>
</evidence>
<dbReference type="PROSITE" id="PS00690">
    <property type="entry name" value="DEAH_ATP_HELICASE"/>
    <property type="match status" value="1"/>
</dbReference>
<dbReference type="GO" id="GO:0008380">
    <property type="term" value="P:RNA splicing"/>
    <property type="evidence" value="ECO:0007669"/>
    <property type="project" value="UniProtKB-KW"/>
</dbReference>